<feature type="compositionally biased region" description="Basic and acidic residues" evidence="1">
    <location>
        <begin position="245"/>
        <end position="260"/>
    </location>
</feature>
<gene>
    <name evidence="3" type="ORF">NWE73_03890</name>
</gene>
<reference evidence="3" key="1">
    <citation type="submission" date="2022-08" db="EMBL/GenBank/DDBJ databases">
        <title>Novel Bdellovibrio Species Isolated from Svalbard: Designation Bdellovibrio svalbardensis.</title>
        <authorList>
            <person name="Mitchell R.J."/>
            <person name="Choi S.Y."/>
        </authorList>
    </citation>
    <scope>NUCLEOTIDE SEQUENCE</scope>
    <source>
        <strain evidence="3">PAP01</strain>
    </source>
</reference>
<sequence length="260" mass="27258">MMLIFLCILGFFQDAKAADISVIDVRRNITLSEDDAVYKDFYISASAGSGLKKNLVVTAVRKINVRDASGANSFGEILIPVGQLKIIAIFDKVAVAREFNLLSRDELPMLEQTGIMTGDRIDLQGSFIDNSKPKKRKVASDDEKAAGTTTVVTTLTTSTTTTTTTPAAAPLPNVAAAAGVHSPSPLTPPTAAGPVVQPPALPSTEKLLQGATEFKPAVAKAEAVPHEAASKAASEVAQETNKAAETLEKVADSDNNSGHE</sequence>
<evidence type="ECO:0000256" key="2">
    <source>
        <dbReference type="SAM" id="SignalP"/>
    </source>
</evidence>
<keyword evidence="4" id="KW-1185">Reference proteome</keyword>
<evidence type="ECO:0000313" key="4">
    <source>
        <dbReference type="Proteomes" id="UP001152321"/>
    </source>
</evidence>
<dbReference type="Proteomes" id="UP001152321">
    <property type="component" value="Unassembled WGS sequence"/>
</dbReference>
<dbReference type="RefSeq" id="WP_277576966.1">
    <property type="nucleotide sequence ID" value="NZ_JANRMI010000001.1"/>
</dbReference>
<evidence type="ECO:0000313" key="3">
    <source>
        <dbReference type="EMBL" id="MDG0815491.1"/>
    </source>
</evidence>
<feature type="region of interest" description="Disordered" evidence="1">
    <location>
        <begin position="225"/>
        <end position="260"/>
    </location>
</feature>
<protein>
    <submittedName>
        <fullName evidence="3">Uncharacterized protein</fullName>
    </submittedName>
</protein>
<accession>A0ABT6DI17</accession>
<comment type="caution">
    <text evidence="3">The sequence shown here is derived from an EMBL/GenBank/DDBJ whole genome shotgun (WGS) entry which is preliminary data.</text>
</comment>
<feature type="signal peptide" evidence="2">
    <location>
        <begin position="1"/>
        <end position="17"/>
    </location>
</feature>
<dbReference type="EMBL" id="JANRMI010000001">
    <property type="protein sequence ID" value="MDG0815491.1"/>
    <property type="molecule type" value="Genomic_DNA"/>
</dbReference>
<name>A0ABT6DI17_9BACT</name>
<keyword evidence="2" id="KW-0732">Signal</keyword>
<evidence type="ECO:0000256" key="1">
    <source>
        <dbReference type="SAM" id="MobiDB-lite"/>
    </source>
</evidence>
<feature type="chain" id="PRO_5047058290" evidence="2">
    <location>
        <begin position="18"/>
        <end position="260"/>
    </location>
</feature>
<proteinExistence type="predicted"/>
<feature type="region of interest" description="Disordered" evidence="1">
    <location>
        <begin position="179"/>
        <end position="203"/>
    </location>
</feature>
<organism evidence="3 4">
    <name type="scientific">Bdellovibrio svalbardensis</name>
    <dbReference type="NCBI Taxonomy" id="2972972"/>
    <lineage>
        <taxon>Bacteria</taxon>
        <taxon>Pseudomonadati</taxon>
        <taxon>Bdellovibrionota</taxon>
        <taxon>Bdellovibrionia</taxon>
        <taxon>Bdellovibrionales</taxon>
        <taxon>Pseudobdellovibrionaceae</taxon>
        <taxon>Bdellovibrio</taxon>
    </lineage>
</organism>